<dbReference type="HOGENOM" id="CLU_2716908_0_0_9"/>
<dbReference type="GO" id="GO:0043565">
    <property type="term" value="F:sequence-specific DNA binding"/>
    <property type="evidence" value="ECO:0007669"/>
    <property type="project" value="InterPro"/>
</dbReference>
<dbReference type="InterPro" id="IPR018060">
    <property type="entry name" value="HTH_AraC"/>
</dbReference>
<dbReference type="Proteomes" id="UP000004968">
    <property type="component" value="Unassembled WGS sequence"/>
</dbReference>
<evidence type="ECO:0000313" key="5">
    <source>
        <dbReference type="Proteomes" id="UP000004968"/>
    </source>
</evidence>
<evidence type="ECO:0000259" key="3">
    <source>
        <dbReference type="PROSITE" id="PS01124"/>
    </source>
</evidence>
<reference evidence="4 5" key="1">
    <citation type="submission" date="2010-01" db="EMBL/GenBank/DDBJ databases">
        <authorList>
            <person name="Weinstock G."/>
            <person name="Sodergren E."/>
            <person name="Clifton S."/>
            <person name="Fulton L."/>
            <person name="Fulton B."/>
            <person name="Courtney L."/>
            <person name="Fronick C."/>
            <person name="Harrison M."/>
            <person name="Strong C."/>
            <person name="Farmer C."/>
            <person name="Delahaunty K."/>
            <person name="Markovic C."/>
            <person name="Hall O."/>
            <person name="Minx P."/>
            <person name="Tomlinson C."/>
            <person name="Mitreva M."/>
            <person name="Nelson J."/>
            <person name="Hou S."/>
            <person name="Wollam A."/>
            <person name="Pepin K.H."/>
            <person name="Johnson M."/>
            <person name="Bhonagiri V."/>
            <person name="Nash W.E."/>
            <person name="Warren W."/>
            <person name="Chinwalla A."/>
            <person name="Mardis E.R."/>
            <person name="Wilson R.K."/>
        </authorList>
    </citation>
    <scope>NUCLEOTIDE SEQUENCE [LARGE SCALE GENOMIC DNA]</scope>
    <source>
        <strain evidence="4 5">DSM 13479</strain>
    </source>
</reference>
<organism evidence="4 5">
    <name type="scientific">Hungatella hathewayi DSM 13479</name>
    <dbReference type="NCBI Taxonomy" id="566550"/>
    <lineage>
        <taxon>Bacteria</taxon>
        <taxon>Bacillati</taxon>
        <taxon>Bacillota</taxon>
        <taxon>Clostridia</taxon>
        <taxon>Lachnospirales</taxon>
        <taxon>Lachnospiraceae</taxon>
        <taxon>Hungatella</taxon>
    </lineage>
</organism>
<keyword evidence="1" id="KW-0805">Transcription regulation</keyword>
<accession>D3AMN4</accession>
<dbReference type="InterPro" id="IPR009057">
    <property type="entry name" value="Homeodomain-like_sf"/>
</dbReference>
<dbReference type="SUPFAM" id="SSF46689">
    <property type="entry name" value="Homeodomain-like"/>
    <property type="match status" value="1"/>
</dbReference>
<evidence type="ECO:0000256" key="1">
    <source>
        <dbReference type="ARBA" id="ARBA00023015"/>
    </source>
</evidence>
<dbReference type="AlphaFoldDB" id="D3AMN4"/>
<protein>
    <recommendedName>
        <fullName evidence="3">HTH araC/xylS-type domain-containing protein</fullName>
    </recommendedName>
</protein>
<evidence type="ECO:0000256" key="2">
    <source>
        <dbReference type="ARBA" id="ARBA00023163"/>
    </source>
</evidence>
<name>D3AMN4_9FIRM</name>
<dbReference type="GO" id="GO:0003700">
    <property type="term" value="F:DNA-binding transcription factor activity"/>
    <property type="evidence" value="ECO:0007669"/>
    <property type="project" value="InterPro"/>
</dbReference>
<dbReference type="Gene3D" id="1.10.10.60">
    <property type="entry name" value="Homeodomain-like"/>
    <property type="match status" value="1"/>
</dbReference>
<keyword evidence="2" id="KW-0804">Transcription</keyword>
<evidence type="ECO:0000313" key="4">
    <source>
        <dbReference type="EMBL" id="EFC96925.1"/>
    </source>
</evidence>
<proteinExistence type="predicted"/>
<dbReference type="Pfam" id="PF12833">
    <property type="entry name" value="HTH_18"/>
    <property type="match status" value="1"/>
</dbReference>
<gene>
    <name evidence="4" type="ORF">CLOSTHATH_04884</name>
</gene>
<sequence>MVETDKTIVEISCEADYQSQQAFTLAFQRVYGCTPMAYRERKHFTPLREQTKQKKAGNTACRTRTDLWRCAA</sequence>
<dbReference type="EMBL" id="ACIO01000473">
    <property type="protein sequence ID" value="EFC96925.1"/>
    <property type="molecule type" value="Genomic_DNA"/>
</dbReference>
<comment type="caution">
    <text evidence="4">The sequence shown here is derived from an EMBL/GenBank/DDBJ whole genome shotgun (WGS) entry which is preliminary data.</text>
</comment>
<dbReference type="PROSITE" id="PS01124">
    <property type="entry name" value="HTH_ARAC_FAMILY_2"/>
    <property type="match status" value="1"/>
</dbReference>
<feature type="domain" description="HTH araC/xylS-type" evidence="3">
    <location>
        <begin position="1"/>
        <end position="41"/>
    </location>
</feature>